<feature type="domain" description="Hedgehog/Intein (Hint)" evidence="1">
    <location>
        <begin position="379"/>
        <end position="514"/>
    </location>
</feature>
<keyword evidence="3" id="KW-1185">Reference proteome</keyword>
<dbReference type="CDD" id="cd03801">
    <property type="entry name" value="GT4_PimA-like"/>
    <property type="match status" value="1"/>
</dbReference>
<dbReference type="InterPro" id="IPR036844">
    <property type="entry name" value="Hint_dom_sf"/>
</dbReference>
<evidence type="ECO:0000259" key="1">
    <source>
        <dbReference type="Pfam" id="PF13403"/>
    </source>
</evidence>
<organism evidence="2 3">
    <name type="scientific">Brytella acorum</name>
    <dbReference type="NCBI Taxonomy" id="2959299"/>
    <lineage>
        <taxon>Bacteria</taxon>
        <taxon>Pseudomonadati</taxon>
        <taxon>Pseudomonadota</taxon>
        <taxon>Alphaproteobacteria</taxon>
        <taxon>Acetobacterales</taxon>
        <taxon>Acetobacteraceae</taxon>
        <taxon>Brytella</taxon>
    </lineage>
</organism>
<sequence>MTIYKVSSGELYGISLQLGDVVNVYAGGSAVYINVGADNFEYISEGGVALRTTISSGGQQDVFSGGVASGTIINDGDQLMAGVASGTIICLHGDQVVDGGGVAFGTTVSSGGVQYVASGGVASGTFISSGGAEVISAGGVTIDTTVGSGGVETVSGGAASRTTVSDGGWEIVHSGGVASGTIINGGEQHISSGGVASGAILNSSGYEDLDSGAVAFGTIIGSGAMQIVNGVASGTVVSAGGIEEVNSGGVTVGTIVSAGGDEYLNLGSVASGTIISSGGELDINYDTFASGTIVKSGGLIVMSDGTEASGIALERGGAIDLSLQYESGQSSAVYSGSTLTVTEGNTSTTLSLTGDYTGEYFALSADRFGGTVITATGTPCYCRGTRIATERGDIAVEELVIGDQLLTVSGAMRPIRWIGRRSYAGQFAATNRDVLPVLFRAGALGDAVPARDLMVSPLHAMYLEEVLVPAEALVNDVSILRMENVDRVDYFHLELDTHDVIFAEGAASETFVDDGSRGMFHNAAEFRMLYPDAIRLEARYCAPRVEDGETLAAINRALVQRATGGHAPVRPGPLRGYVDIVESGRIAGWAFDELTPEQPVRLRILDGDEVLGEIVADTYRADLAESRIGTGHHAFEFAVPGGLLPDRRHVIRILRGIDGQSLPGAPWVVEADPSAPPSRQVNSRGPVADHRQGFLDHASRNRIVGWARDPDHGPEPVTVQIFDNGQCIAQILANTYRGDLAAAGFDGGRFAFDILLPGGLSPLSRHVIQVFRAHDGAELVGSPAVIEAADSFDADLVTSVARAVDGLASGQERARVLSFLLAQAEQLRQKEADAVTGREAHARRRRLGRRFGPGGVEMYDGSDQPVRRALVIDEQLPDVTRDAGSCAIMSHMRALQALGFAVSFVAASEMDSRQGTAIRQALEAEGIMCWHAPFYASVEDVLRKQSGSFDVVYLHRISSASRYMALTRQHQKSAYVIYSVADLHHVRLERQAAFEERPELLAEARQLRLAECSAAWLADAVITHSLEEEATLRRLVPTATVHQVPWTVGLPNCTGQSVGRQGVLFLGHYGHAPNVDAAQWLVRDIMPQIWAEQPDITCILAGSAMPETVRRLADERVEVVGYVADLEALFRRVMVSVAPLRFGAGIKGKVLESLGHGVPCVMNDMAAEGIMLPGELHALQTTGDAASIARRILQLHGDRTEYERLSLAGVSMIRDQHGMEPVINGLRAAIGVEHLPAVLTGIAGR</sequence>
<dbReference type="InterPro" id="IPR012332">
    <property type="entry name" value="Autotransporter_pectin_lyase_C"/>
</dbReference>
<dbReference type="InterPro" id="IPR030930">
    <property type="entry name" value="AIDA"/>
</dbReference>
<gene>
    <name evidence="2" type="ORF">LMG32879_003107</name>
</gene>
<dbReference type="RefSeq" id="WP_289843903.1">
    <property type="nucleotide sequence ID" value="NZ_CATKSH010000040.1"/>
</dbReference>
<dbReference type="Pfam" id="PF13692">
    <property type="entry name" value="Glyco_trans_1_4"/>
    <property type="match status" value="1"/>
</dbReference>
<dbReference type="Proteomes" id="UP001176960">
    <property type="component" value="Unassembled WGS sequence"/>
</dbReference>
<dbReference type="NCBIfam" id="TIGR04415">
    <property type="entry name" value="O_hepto_targRPT"/>
    <property type="match status" value="7"/>
</dbReference>
<accession>A0AA35Y348</accession>
<dbReference type="InterPro" id="IPR028992">
    <property type="entry name" value="Hedgehog/Intein_dom"/>
</dbReference>
<reference evidence="2" key="1">
    <citation type="submission" date="2023-03" db="EMBL/GenBank/DDBJ databases">
        <authorList>
            <person name="Cleenwerck I."/>
        </authorList>
    </citation>
    <scope>NUCLEOTIDE SEQUENCE</scope>
    <source>
        <strain evidence="2">LMG 32879</strain>
    </source>
</reference>
<dbReference type="Pfam" id="PF16168">
    <property type="entry name" value="AIDA"/>
    <property type="match status" value="1"/>
</dbReference>
<proteinExistence type="predicted"/>
<dbReference type="Pfam" id="PF13403">
    <property type="entry name" value="Hint_2"/>
    <property type="match status" value="1"/>
</dbReference>
<dbReference type="EMBL" id="CATKSH010000040">
    <property type="protein sequence ID" value="CAI9122247.1"/>
    <property type="molecule type" value="Genomic_DNA"/>
</dbReference>
<evidence type="ECO:0000313" key="3">
    <source>
        <dbReference type="Proteomes" id="UP001176960"/>
    </source>
</evidence>
<evidence type="ECO:0000313" key="2">
    <source>
        <dbReference type="EMBL" id="CAI9122247.1"/>
    </source>
</evidence>
<dbReference type="SUPFAM" id="SSF53756">
    <property type="entry name" value="UDP-Glycosyltransferase/glycogen phosphorylase"/>
    <property type="match status" value="1"/>
</dbReference>
<dbReference type="Gene3D" id="2.160.20.20">
    <property type="match status" value="1"/>
</dbReference>
<dbReference type="SUPFAM" id="SSF51294">
    <property type="entry name" value="Hedgehog/intein (Hint) domain"/>
    <property type="match status" value="1"/>
</dbReference>
<protein>
    <submittedName>
        <fullName evidence="2">Hint domain-containing protein</fullName>
    </submittedName>
</protein>
<name>A0AA35Y348_9PROT</name>
<comment type="caution">
    <text evidence="2">The sequence shown here is derived from an EMBL/GenBank/DDBJ whole genome shotgun (WGS) entry which is preliminary data.</text>
</comment>
<dbReference type="Gene3D" id="3.40.50.2000">
    <property type="entry name" value="Glycogen Phosphorylase B"/>
    <property type="match status" value="2"/>
</dbReference>
<dbReference type="AlphaFoldDB" id="A0AA35Y348"/>